<feature type="chain" id="PRO_5040106543" description="Autophagy-related protein 18a" evidence="5">
    <location>
        <begin position="23"/>
        <end position="453"/>
    </location>
</feature>
<dbReference type="InterPro" id="IPR048720">
    <property type="entry name" value="PROPPIN"/>
</dbReference>
<dbReference type="GO" id="GO:0034045">
    <property type="term" value="C:phagophore assembly site membrane"/>
    <property type="evidence" value="ECO:0007669"/>
    <property type="project" value="UniProtKB-SubCell"/>
</dbReference>
<keyword evidence="2" id="KW-0853">WD repeat</keyword>
<evidence type="ECO:0000256" key="2">
    <source>
        <dbReference type="ARBA" id="ARBA00022574"/>
    </source>
</evidence>
<comment type="caution">
    <text evidence="6">The sequence shown here is derived from an EMBL/GenBank/DDBJ whole genome shotgun (WGS) entry which is preliminary data.</text>
</comment>
<dbReference type="Gene3D" id="2.130.10.10">
    <property type="entry name" value="YVTN repeat-like/Quinoprotein amine dehydrogenase"/>
    <property type="match status" value="1"/>
</dbReference>
<dbReference type="FunFam" id="2.130.10.10:FF:001083">
    <property type="entry name" value="Autophagy-related protein 18a isoform A"/>
    <property type="match status" value="1"/>
</dbReference>
<dbReference type="InterPro" id="IPR001680">
    <property type="entry name" value="WD40_rpt"/>
</dbReference>
<sequence>MQLKFQIPLLILLNPLSHTVQSSIDLSLSLKFLSSILMTVYVAHPNTSSKFLSPMLQPYLEQLEEQHKQLQPQQAAVEQVDNDPKQSHLNPCPNNGLMNKSISTLYHVSFNQNGSCFAVGTDCGISVYSCDPFCEMFRRYFDNGGGIGIVEMLFRSNIFVFVGNGDNLQYPRNKVLIWDDYQSRCIGELRFRSAVRNVRLRRDCIVVILEQKIFIYNFADVKLVHQIETISNPKGLCEISQTAVSPVLVCPGLQNGQVRVEHFTSKRTKFIFAHDSMIASFALSHEGHVLATASIKGTLIRIFSTQDGTLLQEVRRGADRAEIHSVSFSPTAQWLAVSSDKGTVHVFRLKVNLGDQDKTKSSPISRVTLAGSPLSFIKGVLPKYFSSEWSVAQFRLPGDSEYIVTFGHEKNTLLILGLDGSFIRCKFDPASGKEMTQLEIHNFLKSERPRNGT</sequence>
<evidence type="ECO:0000313" key="6">
    <source>
        <dbReference type="EMBL" id="KAJ8548112.1"/>
    </source>
</evidence>
<dbReference type="EMBL" id="JAJAGQ010000012">
    <property type="protein sequence ID" value="KAJ8548112.1"/>
    <property type="molecule type" value="Genomic_DNA"/>
</dbReference>
<dbReference type="Proteomes" id="UP001152561">
    <property type="component" value="Unassembled WGS sequence"/>
</dbReference>
<dbReference type="SMART" id="SM00320">
    <property type="entry name" value="WD40"/>
    <property type="match status" value="3"/>
</dbReference>
<evidence type="ECO:0000256" key="4">
    <source>
        <dbReference type="ARBA" id="ARBA00025740"/>
    </source>
</evidence>
<proteinExistence type="inferred from homology"/>
<dbReference type="InterPro" id="IPR015943">
    <property type="entry name" value="WD40/YVTN_repeat-like_dom_sf"/>
</dbReference>
<keyword evidence="3" id="KW-0677">Repeat</keyword>
<evidence type="ECO:0000256" key="5">
    <source>
        <dbReference type="SAM" id="SignalP"/>
    </source>
</evidence>
<evidence type="ECO:0000256" key="1">
    <source>
        <dbReference type="ARBA" id="ARBA00004623"/>
    </source>
</evidence>
<dbReference type="OrthoDB" id="1667587at2759"/>
<feature type="signal peptide" evidence="5">
    <location>
        <begin position="1"/>
        <end position="22"/>
    </location>
</feature>
<keyword evidence="5" id="KW-0732">Signal</keyword>
<organism evidence="6 7">
    <name type="scientific">Anisodus acutangulus</name>
    <dbReference type="NCBI Taxonomy" id="402998"/>
    <lineage>
        <taxon>Eukaryota</taxon>
        <taxon>Viridiplantae</taxon>
        <taxon>Streptophyta</taxon>
        <taxon>Embryophyta</taxon>
        <taxon>Tracheophyta</taxon>
        <taxon>Spermatophyta</taxon>
        <taxon>Magnoliopsida</taxon>
        <taxon>eudicotyledons</taxon>
        <taxon>Gunneridae</taxon>
        <taxon>Pentapetalae</taxon>
        <taxon>asterids</taxon>
        <taxon>lamiids</taxon>
        <taxon>Solanales</taxon>
        <taxon>Solanaceae</taxon>
        <taxon>Solanoideae</taxon>
        <taxon>Hyoscyameae</taxon>
        <taxon>Anisodus</taxon>
    </lineage>
</organism>
<dbReference type="InterPro" id="IPR036322">
    <property type="entry name" value="WD40_repeat_dom_sf"/>
</dbReference>
<dbReference type="SUPFAM" id="SSF50978">
    <property type="entry name" value="WD40 repeat-like"/>
    <property type="match status" value="1"/>
</dbReference>
<reference evidence="7" key="1">
    <citation type="journal article" date="2023" name="Proc. Natl. Acad. Sci. U.S.A.">
        <title>Genomic and structural basis for evolution of tropane alkaloid biosynthesis.</title>
        <authorList>
            <person name="Wanga Y.-J."/>
            <person name="Taina T."/>
            <person name="Yua J.-Y."/>
            <person name="Lia J."/>
            <person name="Xua B."/>
            <person name="Chenc J."/>
            <person name="D'Auriad J.C."/>
            <person name="Huanga J.-P."/>
            <person name="Huanga S.-X."/>
        </authorList>
    </citation>
    <scope>NUCLEOTIDE SEQUENCE [LARGE SCALE GENOMIC DNA]</scope>
    <source>
        <strain evidence="7">cv. KIB-2019</strain>
    </source>
</reference>
<evidence type="ECO:0000313" key="7">
    <source>
        <dbReference type="Proteomes" id="UP001152561"/>
    </source>
</evidence>
<name>A0A9Q1LZ84_9SOLA</name>
<dbReference type="AlphaFoldDB" id="A0A9Q1LZ84"/>
<dbReference type="PANTHER" id="PTHR11227">
    <property type="entry name" value="WD-REPEAT PROTEIN INTERACTING WITH PHOSPHOINOSIDES WIPI -RELATED"/>
    <property type="match status" value="1"/>
</dbReference>
<protein>
    <recommendedName>
        <fullName evidence="8">Autophagy-related protein 18a</fullName>
    </recommendedName>
</protein>
<comment type="similarity">
    <text evidence="4">Belongs to the WD repeat PROPPIN family.</text>
</comment>
<accession>A0A9Q1LZ84</accession>
<evidence type="ECO:0000256" key="3">
    <source>
        <dbReference type="ARBA" id="ARBA00022737"/>
    </source>
</evidence>
<dbReference type="Pfam" id="PF21032">
    <property type="entry name" value="PROPPIN"/>
    <property type="match status" value="1"/>
</dbReference>
<evidence type="ECO:0008006" key="8">
    <source>
        <dbReference type="Google" id="ProtNLM"/>
    </source>
</evidence>
<gene>
    <name evidence="6" type="ORF">K7X08_021348</name>
</gene>
<keyword evidence="7" id="KW-1185">Reference proteome</keyword>
<comment type="subcellular location">
    <subcellularLocation>
        <location evidence="1">Preautophagosomal structure membrane</location>
        <topology evidence="1">Peripheral membrane protein</topology>
    </subcellularLocation>
</comment>